<dbReference type="Proteomes" id="UP000010146">
    <property type="component" value="Unassembled WGS sequence"/>
</dbReference>
<protein>
    <submittedName>
        <fullName evidence="1">Uncharacterized protein</fullName>
    </submittedName>
</protein>
<dbReference type="EMBL" id="ABXP02000101">
    <property type="protein sequence ID" value="KKC29265.1"/>
    <property type="molecule type" value="Genomic_DNA"/>
</dbReference>
<gene>
    <name evidence="1" type="ORF">CDSM653_01716</name>
</gene>
<accession>A0A0F5PKY9</accession>
<dbReference type="AlphaFoldDB" id="A0A0F5PKY9"/>
<organism evidence="1 2">
    <name type="scientific">Caldanaerobacter subterraneus subsp. pacificus DSM 12653</name>
    <dbReference type="NCBI Taxonomy" id="391606"/>
    <lineage>
        <taxon>Bacteria</taxon>
        <taxon>Bacillati</taxon>
        <taxon>Bacillota</taxon>
        <taxon>Clostridia</taxon>
        <taxon>Thermoanaerobacterales</taxon>
        <taxon>Thermoanaerobacteraceae</taxon>
        <taxon>Caldanaerobacter</taxon>
    </lineage>
</organism>
<reference evidence="2" key="3">
    <citation type="submission" date="2015-02" db="EMBL/GenBank/DDBJ databases">
        <title>Genome analysis of three genomes within the thermophilic hydrogenogenic bacterial species Caldanaerobacter subterraneus.</title>
        <authorList>
            <person name="Sant'Anna F.H."/>
            <person name="Lebedinsky A."/>
            <person name="Sokolova T."/>
            <person name="Robb F.T."/>
            <person name="Gonzalez J.M."/>
        </authorList>
    </citation>
    <scope>NUCLEOTIDE SEQUENCE [LARGE SCALE GENOMIC DNA]</scope>
    <source>
        <strain evidence="2">DSM 12653</strain>
    </source>
</reference>
<name>A0A0F5PKY9_9THEO</name>
<comment type="caution">
    <text evidence="1">The sequence shown here is derived from an EMBL/GenBank/DDBJ whole genome shotgun (WGS) entry which is preliminary data.</text>
</comment>
<reference evidence="1 2" key="2">
    <citation type="journal article" date="2015" name="BMC Genomics">
        <title>Analysis of three genomes within the thermophilic bacterial species Caldanaerobacter subterraneus with a focus on carbon monoxide dehydrogenase evolution and hydrolase diversity.</title>
        <authorList>
            <person name="Sant'Anna F.H."/>
            <person name="Lebedinsky A.V."/>
            <person name="Sokolova T.G."/>
            <person name="Robb F.T."/>
            <person name="Gonzalez J.M."/>
        </authorList>
    </citation>
    <scope>NUCLEOTIDE SEQUENCE [LARGE SCALE GENOMIC DNA]</scope>
    <source>
        <strain evidence="1 2">DSM 12653</strain>
    </source>
</reference>
<evidence type="ECO:0000313" key="2">
    <source>
        <dbReference type="Proteomes" id="UP000010146"/>
    </source>
</evidence>
<evidence type="ECO:0000313" key="1">
    <source>
        <dbReference type="EMBL" id="KKC29265.1"/>
    </source>
</evidence>
<proteinExistence type="predicted"/>
<sequence>MFNLNIQFLLTYVNNFRTFFSISPTENHLSHPPRQGQTASLFIKIAKLRKTKKKRLGFKKLCSLFAEFYFIILPH</sequence>
<reference evidence="1 2" key="1">
    <citation type="submission" date="2008-07" db="EMBL/GenBank/DDBJ databases">
        <authorList>
            <person name="Gonzalez J."/>
            <person name="Sokolova T."/>
            <person name="Ferriera S."/>
            <person name="Johnson J."/>
            <person name="Kravitz S."/>
            <person name="Beeson K."/>
            <person name="Sutton G."/>
            <person name="Rogers Y.-H."/>
            <person name="Friedman R."/>
            <person name="Frazier M."/>
            <person name="Venter J.C."/>
        </authorList>
    </citation>
    <scope>NUCLEOTIDE SEQUENCE [LARGE SCALE GENOMIC DNA]</scope>
    <source>
        <strain evidence="1 2">DSM 12653</strain>
    </source>
</reference>